<comment type="domain">
    <text evidence="7">The N-terminal domain interacts with the head of the 30S subunit; the C-terminal domain interacts with the body and contacts protein S4. The interaction surface between S4 and S5 is involved in control of translational fidelity.</text>
</comment>
<gene>
    <name evidence="7 10" type="primary">rpsE</name>
</gene>
<evidence type="ECO:0000256" key="5">
    <source>
        <dbReference type="ARBA" id="ARBA00023274"/>
    </source>
</evidence>
<dbReference type="PANTHER" id="PTHR48277:SF1">
    <property type="entry name" value="MITOCHONDRIAL RIBOSOMAL PROTEIN S5"/>
    <property type="match status" value="1"/>
</dbReference>
<dbReference type="GO" id="GO:0015935">
    <property type="term" value="C:small ribosomal subunit"/>
    <property type="evidence" value="ECO:0007669"/>
    <property type="project" value="InterPro"/>
</dbReference>
<dbReference type="PANTHER" id="PTHR48277">
    <property type="entry name" value="MITOCHONDRIAL RIBOSOMAL PROTEIN S5"/>
    <property type="match status" value="1"/>
</dbReference>
<organism evidence="10">
    <name type="scientific">uncultured Chloroflexi bacterium Rifle_16ft_4_minimus_5165</name>
    <dbReference type="NCBI Taxonomy" id="1665076"/>
    <lineage>
        <taxon>Bacteria</taxon>
        <taxon>Bacillati</taxon>
        <taxon>Chloroflexota</taxon>
        <taxon>environmental samples</taxon>
    </lineage>
</organism>
<dbReference type="Gene3D" id="3.30.230.10">
    <property type="match status" value="1"/>
</dbReference>
<dbReference type="AlphaFoldDB" id="A0A0H4TD33"/>
<dbReference type="InterPro" id="IPR005324">
    <property type="entry name" value="Ribosomal_uS5_C"/>
</dbReference>
<comment type="function">
    <text evidence="7">Located at the back of the 30S subunit body where it stabilizes the conformation of the head with respect to the body.</text>
</comment>
<evidence type="ECO:0000259" key="9">
    <source>
        <dbReference type="PROSITE" id="PS50881"/>
    </source>
</evidence>
<dbReference type="InterPro" id="IPR005712">
    <property type="entry name" value="Ribosomal_uS5_bac-type"/>
</dbReference>
<comment type="subunit">
    <text evidence="7">Part of the 30S ribosomal subunit. Contacts proteins S4 and S8.</text>
</comment>
<proteinExistence type="inferred from homology"/>
<dbReference type="Pfam" id="PF03719">
    <property type="entry name" value="Ribosomal_S5_C"/>
    <property type="match status" value="1"/>
</dbReference>
<dbReference type="GO" id="GO:0006412">
    <property type="term" value="P:translation"/>
    <property type="evidence" value="ECO:0007669"/>
    <property type="project" value="UniProtKB-UniRule"/>
</dbReference>
<dbReference type="SUPFAM" id="SSF54211">
    <property type="entry name" value="Ribosomal protein S5 domain 2-like"/>
    <property type="match status" value="1"/>
</dbReference>
<keyword evidence="5 7" id="KW-0687">Ribonucleoprotein</keyword>
<evidence type="ECO:0000256" key="6">
    <source>
        <dbReference type="ARBA" id="ARBA00035255"/>
    </source>
</evidence>
<evidence type="ECO:0000256" key="8">
    <source>
        <dbReference type="RuleBase" id="RU003823"/>
    </source>
</evidence>
<keyword evidence="2 7" id="KW-0699">rRNA-binding</keyword>
<evidence type="ECO:0000256" key="7">
    <source>
        <dbReference type="HAMAP-Rule" id="MF_01307"/>
    </source>
</evidence>
<dbReference type="InterPro" id="IPR000851">
    <property type="entry name" value="Ribosomal_uS5"/>
</dbReference>
<dbReference type="GO" id="GO:0019843">
    <property type="term" value="F:rRNA binding"/>
    <property type="evidence" value="ECO:0007669"/>
    <property type="project" value="UniProtKB-UniRule"/>
</dbReference>
<name>A0A0H4TD33_9CHLR</name>
<dbReference type="NCBIfam" id="TIGR01021">
    <property type="entry name" value="rpsE_bact"/>
    <property type="match status" value="1"/>
</dbReference>
<dbReference type="SUPFAM" id="SSF54768">
    <property type="entry name" value="dsRNA-binding domain-like"/>
    <property type="match status" value="1"/>
</dbReference>
<dbReference type="InterPro" id="IPR020568">
    <property type="entry name" value="Ribosomal_Su5_D2-typ_SF"/>
</dbReference>
<dbReference type="GO" id="GO:0003735">
    <property type="term" value="F:structural constituent of ribosome"/>
    <property type="evidence" value="ECO:0007669"/>
    <property type="project" value="UniProtKB-UniRule"/>
</dbReference>
<dbReference type="Pfam" id="PF00333">
    <property type="entry name" value="Ribosomal_S5"/>
    <property type="match status" value="1"/>
</dbReference>
<dbReference type="InterPro" id="IPR013810">
    <property type="entry name" value="Ribosomal_uS5_N"/>
</dbReference>
<feature type="domain" description="S5 DRBM" evidence="9">
    <location>
        <begin position="19"/>
        <end position="82"/>
    </location>
</feature>
<dbReference type="GO" id="GO:0005737">
    <property type="term" value="C:cytoplasm"/>
    <property type="evidence" value="ECO:0007669"/>
    <property type="project" value="UniProtKB-ARBA"/>
</dbReference>
<dbReference type="HAMAP" id="MF_01307_B">
    <property type="entry name" value="Ribosomal_uS5_B"/>
    <property type="match status" value="1"/>
</dbReference>
<keyword evidence="4 7" id="KW-0689">Ribosomal protein</keyword>
<reference evidence="10" key="1">
    <citation type="journal article" date="2015" name="ISME J.">
        <title>Aquifer environment selects for microbial species cohorts in sediment and groundwater.</title>
        <authorList>
            <person name="Hug L.A."/>
            <person name="Thomas B.C."/>
            <person name="Brown C.T."/>
            <person name="Frischkorn K.R."/>
            <person name="Williams K.H."/>
            <person name="Tringe S.G."/>
            <person name="Banfield J.F."/>
        </authorList>
    </citation>
    <scope>NUCLEOTIDE SEQUENCE</scope>
</reference>
<evidence type="ECO:0000313" key="10">
    <source>
        <dbReference type="EMBL" id="AKQ04422.1"/>
    </source>
</evidence>
<comment type="function">
    <text evidence="7">With S4 and S12 plays an important role in translational accuracy.</text>
</comment>
<dbReference type="FunFam" id="3.30.230.10:FF:000002">
    <property type="entry name" value="30S ribosomal protein S5"/>
    <property type="match status" value="1"/>
</dbReference>
<dbReference type="InterPro" id="IPR014721">
    <property type="entry name" value="Ribsml_uS5_D2-typ_fold_subgr"/>
</dbReference>
<accession>A0A0H4TD33</accession>
<dbReference type="PROSITE" id="PS50881">
    <property type="entry name" value="S5_DSRBD"/>
    <property type="match status" value="1"/>
</dbReference>
<evidence type="ECO:0000256" key="2">
    <source>
        <dbReference type="ARBA" id="ARBA00022730"/>
    </source>
</evidence>
<dbReference type="Gene3D" id="3.30.160.20">
    <property type="match status" value="1"/>
</dbReference>
<protein>
    <recommendedName>
        <fullName evidence="6 7">Small ribosomal subunit protein uS5</fullName>
    </recommendedName>
</protein>
<evidence type="ECO:0000256" key="3">
    <source>
        <dbReference type="ARBA" id="ARBA00022884"/>
    </source>
</evidence>
<evidence type="ECO:0000256" key="4">
    <source>
        <dbReference type="ARBA" id="ARBA00022980"/>
    </source>
</evidence>
<keyword evidence="3 7" id="KW-0694">RNA-binding</keyword>
<evidence type="ECO:0000256" key="1">
    <source>
        <dbReference type="ARBA" id="ARBA00008945"/>
    </source>
</evidence>
<dbReference type="EMBL" id="KT007038">
    <property type="protein sequence ID" value="AKQ04422.1"/>
    <property type="molecule type" value="Genomic_DNA"/>
</dbReference>
<comment type="similarity">
    <text evidence="1 7 8">Belongs to the universal ribosomal protein uS5 family.</text>
</comment>
<sequence>MTEKTERKDYAGADFEREFEEKTIEIRRVAKVVKGGRRFAFRVTVIVGDRGGRVGAGVGKANTVPEGIRKATGRARKNMRRMNLYFGTIPHAVVGKVGGAEVLLKPASPGTGVIAGGGVRAVMQAVGIQDILTKSMGSPNIHNVVMATIKALDQLKSVDDLASIRGKDASEVKPFWDRGKKNGS</sequence>